<comment type="subcellular location">
    <subcellularLocation>
        <location evidence="1">Cell membrane</location>
        <topology evidence="1">Peripheral membrane protein</topology>
    </subcellularLocation>
</comment>
<accession>A0ABP2IGL5</accession>
<dbReference type="Gene3D" id="3.40.50.300">
    <property type="entry name" value="P-loop containing nucleotide triphosphate hydrolases"/>
    <property type="match status" value="1"/>
</dbReference>
<comment type="similarity">
    <text evidence="2">Belongs to the ABC transporter superfamily.</text>
</comment>
<keyword evidence="4" id="KW-1003">Cell membrane</keyword>
<evidence type="ECO:0000256" key="5">
    <source>
        <dbReference type="ARBA" id="ARBA00022741"/>
    </source>
</evidence>
<dbReference type="PANTHER" id="PTHR43166">
    <property type="entry name" value="AMINO ACID IMPORT ATP-BINDING PROTEIN"/>
    <property type="match status" value="1"/>
</dbReference>
<dbReference type="PROSITE" id="PS50893">
    <property type="entry name" value="ABC_TRANSPORTER_2"/>
    <property type="match status" value="1"/>
</dbReference>
<proteinExistence type="inferred from homology"/>
<organism evidence="9 10">
    <name type="scientific">Corynebacterium ammoniagenes DSM 20306</name>
    <dbReference type="NCBI Taxonomy" id="649754"/>
    <lineage>
        <taxon>Bacteria</taxon>
        <taxon>Bacillati</taxon>
        <taxon>Actinomycetota</taxon>
        <taxon>Actinomycetes</taxon>
        <taxon>Mycobacteriales</taxon>
        <taxon>Corynebacteriaceae</taxon>
        <taxon>Corynebacterium</taxon>
    </lineage>
</organism>
<keyword evidence="5" id="KW-0547">Nucleotide-binding</keyword>
<evidence type="ECO:0000256" key="1">
    <source>
        <dbReference type="ARBA" id="ARBA00004202"/>
    </source>
</evidence>
<dbReference type="InterPro" id="IPR027417">
    <property type="entry name" value="P-loop_NTPase"/>
</dbReference>
<evidence type="ECO:0000313" key="9">
    <source>
        <dbReference type="EMBL" id="EFG82683.1"/>
    </source>
</evidence>
<name>A0ABP2IGL5_CORAM</name>
<gene>
    <name evidence="9" type="primary">gluA</name>
    <name evidence="9" type="ORF">HMPREF0281_00213</name>
</gene>
<dbReference type="CDD" id="cd03262">
    <property type="entry name" value="ABC_HisP_GlnQ"/>
    <property type="match status" value="1"/>
</dbReference>
<keyword evidence="6 9" id="KW-0067">ATP-binding</keyword>
<keyword evidence="3" id="KW-0813">Transport</keyword>
<keyword evidence="7" id="KW-0472">Membrane</keyword>
<dbReference type="InterPro" id="IPR050086">
    <property type="entry name" value="MetN_ABC_transporter-like"/>
</dbReference>
<evidence type="ECO:0000256" key="2">
    <source>
        <dbReference type="ARBA" id="ARBA00005417"/>
    </source>
</evidence>
<evidence type="ECO:0000256" key="4">
    <source>
        <dbReference type="ARBA" id="ARBA00022475"/>
    </source>
</evidence>
<dbReference type="SUPFAM" id="SSF52540">
    <property type="entry name" value="P-loop containing nucleoside triphosphate hydrolases"/>
    <property type="match status" value="1"/>
</dbReference>
<evidence type="ECO:0000259" key="8">
    <source>
        <dbReference type="PROSITE" id="PS50893"/>
    </source>
</evidence>
<dbReference type="InterPro" id="IPR003439">
    <property type="entry name" value="ABC_transporter-like_ATP-bd"/>
</dbReference>
<dbReference type="EMBL" id="ADNS01000001">
    <property type="protein sequence ID" value="EFG82683.1"/>
    <property type="molecule type" value="Genomic_DNA"/>
</dbReference>
<dbReference type="InterPro" id="IPR017871">
    <property type="entry name" value="ABC_transporter-like_CS"/>
</dbReference>
<keyword evidence="10" id="KW-1185">Reference proteome</keyword>
<dbReference type="GO" id="GO:0005524">
    <property type="term" value="F:ATP binding"/>
    <property type="evidence" value="ECO:0007669"/>
    <property type="project" value="UniProtKB-KW"/>
</dbReference>
<dbReference type="PANTHER" id="PTHR43166:SF9">
    <property type="entry name" value="GLUTAMATE_ASPARTATE IMPORT ATP-BINDING PROTEIN GLTL"/>
    <property type="match status" value="1"/>
</dbReference>
<evidence type="ECO:0000256" key="6">
    <source>
        <dbReference type="ARBA" id="ARBA00022840"/>
    </source>
</evidence>
<evidence type="ECO:0000313" key="10">
    <source>
        <dbReference type="Proteomes" id="UP000006015"/>
    </source>
</evidence>
<feature type="domain" description="ABC transporter" evidence="8">
    <location>
        <begin position="93"/>
        <end position="327"/>
    </location>
</feature>
<sequence length="333" mass="36661">MSEQGKTGALLGAILHIYPKTFTNIGFACETILYTPQPAISANRTAEIFAIVAKFINLLLKLSLPCEDYRLRFSLCCKTHAKGESEVTDTPMIRMSGVQKFFDDFQALKDIDLEVAHGEVVVVLGPSGSGKSTLCRTINRLETIEEGTIEIDGTILPEEGNQLAKLRADVGMVFQQFNLFPHLTILDNVTLGPIKVRKLKKSAAEERAMQLLDRVGIGNQASKYPAQLSGGQQQRVVIARALAMEPKIMLFDEPTSALDPEMVNEVLDVMASLVKDGMTMVVVTHEMGFARRAADRILFMADGEIVEDSDPANFFDNPQSDRAKDFLGKILSH</sequence>
<evidence type="ECO:0000256" key="3">
    <source>
        <dbReference type="ARBA" id="ARBA00022448"/>
    </source>
</evidence>
<dbReference type="PROSITE" id="PS00211">
    <property type="entry name" value="ABC_TRANSPORTER_1"/>
    <property type="match status" value="1"/>
</dbReference>
<dbReference type="InterPro" id="IPR003593">
    <property type="entry name" value="AAA+_ATPase"/>
</dbReference>
<protein>
    <submittedName>
        <fullName evidence="9">Glutamate ABC transporter, ATP-binding protein GluA</fullName>
    </submittedName>
</protein>
<dbReference type="Proteomes" id="UP000006015">
    <property type="component" value="Unassembled WGS sequence"/>
</dbReference>
<reference evidence="9 10" key="1">
    <citation type="submission" date="2010-04" db="EMBL/GenBank/DDBJ databases">
        <authorList>
            <person name="Weinstock G."/>
            <person name="Sodergren E."/>
            <person name="Clifton S."/>
            <person name="Fulton L."/>
            <person name="Fulton B."/>
            <person name="Courtney L."/>
            <person name="Fronick C."/>
            <person name="Harrison M."/>
            <person name="Strong C."/>
            <person name="Farmer C."/>
            <person name="Delahaunty K."/>
            <person name="Markovic C."/>
            <person name="Hall O."/>
            <person name="Minx P."/>
            <person name="Tomlinson C."/>
            <person name="Mitreva M."/>
            <person name="Hou S."/>
            <person name="Wollam A."/>
            <person name="Pepin K.H."/>
            <person name="Johnson M."/>
            <person name="Bhonagiri V."/>
            <person name="Zhang X."/>
            <person name="Suruliraj S."/>
            <person name="Warren W."/>
            <person name="Chinwalla A."/>
            <person name="Mardis E.R."/>
            <person name="Wilson R.K."/>
        </authorList>
    </citation>
    <scope>NUCLEOTIDE SEQUENCE [LARGE SCALE GENOMIC DNA]</scope>
    <source>
        <strain evidence="9 10">DSM 20306</strain>
    </source>
</reference>
<dbReference type="SMART" id="SM00382">
    <property type="entry name" value="AAA"/>
    <property type="match status" value="1"/>
</dbReference>
<comment type="caution">
    <text evidence="9">The sequence shown here is derived from an EMBL/GenBank/DDBJ whole genome shotgun (WGS) entry which is preliminary data.</text>
</comment>
<dbReference type="Pfam" id="PF00005">
    <property type="entry name" value="ABC_tran"/>
    <property type="match status" value="1"/>
</dbReference>
<evidence type="ECO:0000256" key="7">
    <source>
        <dbReference type="ARBA" id="ARBA00023136"/>
    </source>
</evidence>